<keyword evidence="1" id="KW-1133">Transmembrane helix</keyword>
<proteinExistence type="predicted"/>
<evidence type="ECO:0008006" key="4">
    <source>
        <dbReference type="Google" id="ProtNLM"/>
    </source>
</evidence>
<feature type="transmembrane region" description="Helical" evidence="1">
    <location>
        <begin position="108"/>
        <end position="129"/>
    </location>
</feature>
<dbReference type="Pfam" id="PF11143">
    <property type="entry name" value="DUF2919"/>
    <property type="match status" value="1"/>
</dbReference>
<name>I3CET9_9GAMM</name>
<reference evidence="2 3" key="1">
    <citation type="submission" date="2011-11" db="EMBL/GenBank/DDBJ databases">
        <title>Improved High-Quality Draft sequence of Beggiatoa alba B18lD.</title>
        <authorList>
            <consortium name="US DOE Joint Genome Institute"/>
            <person name="Lucas S."/>
            <person name="Han J."/>
            <person name="Lapidus A."/>
            <person name="Cheng J.-F."/>
            <person name="Goodwin L."/>
            <person name="Pitluck S."/>
            <person name="Peters L."/>
            <person name="Mikhailova N."/>
            <person name="Held B."/>
            <person name="Detter J.C."/>
            <person name="Han C."/>
            <person name="Tapia R."/>
            <person name="Land M."/>
            <person name="Hauser L."/>
            <person name="Kyrpides N."/>
            <person name="Ivanova N."/>
            <person name="Pagani I."/>
            <person name="Samuel K."/>
            <person name="Teske A."/>
            <person name="Mueller J."/>
            <person name="Woyke T."/>
        </authorList>
    </citation>
    <scope>NUCLEOTIDE SEQUENCE [LARGE SCALE GENOMIC DNA]</scope>
    <source>
        <strain evidence="2 3">B18LD</strain>
    </source>
</reference>
<dbReference type="OrthoDB" id="9933891at2"/>
<protein>
    <recommendedName>
        <fullName evidence="4">Paraquat-inducible protein A</fullName>
    </recommendedName>
</protein>
<evidence type="ECO:0000313" key="3">
    <source>
        <dbReference type="Proteomes" id="UP000005744"/>
    </source>
</evidence>
<accession>I3CET9</accession>
<dbReference type="STRING" id="395493.BegalDRAFT_1232"/>
<keyword evidence="3" id="KW-1185">Reference proteome</keyword>
<evidence type="ECO:0000313" key="2">
    <source>
        <dbReference type="EMBL" id="EIJ42132.1"/>
    </source>
</evidence>
<gene>
    <name evidence="2" type="ORF">BegalDRAFT_1232</name>
</gene>
<dbReference type="EMBL" id="JH600070">
    <property type="protein sequence ID" value="EIJ42132.1"/>
    <property type="molecule type" value="Genomic_DNA"/>
</dbReference>
<feature type="transmembrane region" description="Helical" evidence="1">
    <location>
        <begin position="20"/>
        <end position="43"/>
    </location>
</feature>
<keyword evidence="1" id="KW-0812">Transmembrane</keyword>
<feature type="transmembrane region" description="Helical" evidence="1">
    <location>
        <begin position="135"/>
        <end position="151"/>
    </location>
</feature>
<evidence type="ECO:0000256" key="1">
    <source>
        <dbReference type="SAM" id="Phobius"/>
    </source>
</evidence>
<dbReference type="AlphaFoldDB" id="I3CET9"/>
<sequence>MTIQYSLHDYNEHQVLKVPFNLVVTTVYALKYVLILFILPILFNFLPAMSDAGKLVIPYITKFAHKPENLTFLTPSILALLVFIPMFKRAPSTPENSWMRKIWTKGRTLLISSFSIDIFLILAFLLLGLRQFDGVILGVLYIDIMLLIYVIRSKRLRDVFQEFPAYERPK</sequence>
<dbReference type="Proteomes" id="UP000005744">
    <property type="component" value="Unassembled WGS sequence"/>
</dbReference>
<dbReference type="HOGENOM" id="CLU_1567633_0_0_6"/>
<keyword evidence="1" id="KW-0472">Membrane</keyword>
<organism evidence="2 3">
    <name type="scientific">Beggiatoa alba B18LD</name>
    <dbReference type="NCBI Taxonomy" id="395493"/>
    <lineage>
        <taxon>Bacteria</taxon>
        <taxon>Pseudomonadati</taxon>
        <taxon>Pseudomonadota</taxon>
        <taxon>Gammaproteobacteria</taxon>
        <taxon>Thiotrichales</taxon>
        <taxon>Thiotrichaceae</taxon>
        <taxon>Beggiatoa</taxon>
    </lineage>
</organism>
<dbReference type="RefSeq" id="WP_002684777.1">
    <property type="nucleotide sequence ID" value="NZ_JH600070.1"/>
</dbReference>
<feature type="transmembrane region" description="Helical" evidence="1">
    <location>
        <begin position="70"/>
        <end position="87"/>
    </location>
</feature>
<dbReference type="InterPro" id="IPR021318">
    <property type="entry name" value="DUF2919"/>
</dbReference>